<feature type="domain" description="Histidine kinase/HSP90-like ATPase" evidence="1">
    <location>
        <begin position="53"/>
        <end position="153"/>
    </location>
</feature>
<comment type="caution">
    <text evidence="2">The sequence shown here is derived from an EMBL/GenBank/DDBJ whole genome shotgun (WGS) entry which is preliminary data.</text>
</comment>
<evidence type="ECO:0000313" key="3">
    <source>
        <dbReference type="Proteomes" id="UP000438448"/>
    </source>
</evidence>
<sequence length="157" mass="16227">MPTAARSAAAAAQFVLFPGPSGTLTIPIAAAADIATARQAGRDCAIGLGFSPTDVTMISTAISEVARNIISYAGHGEVRLTIADVQGRRALVVHAQDQGPGIPDTAAALEHAGGSGRRLGLGLPGARRLMDGLVLESELGHGTLVEMWKWIPVRARR</sequence>
<dbReference type="Gene3D" id="3.30.565.10">
    <property type="entry name" value="Histidine kinase-like ATPase, C-terminal domain"/>
    <property type="match status" value="1"/>
</dbReference>
<proteinExistence type="predicted"/>
<evidence type="ECO:0000259" key="1">
    <source>
        <dbReference type="SMART" id="SM00387"/>
    </source>
</evidence>
<name>A0A7K0DD13_9NOCA</name>
<dbReference type="InterPro" id="IPR003594">
    <property type="entry name" value="HATPase_dom"/>
</dbReference>
<keyword evidence="3" id="KW-1185">Reference proteome</keyword>
<dbReference type="Pfam" id="PF13581">
    <property type="entry name" value="HATPase_c_2"/>
    <property type="match status" value="1"/>
</dbReference>
<dbReference type="Proteomes" id="UP000438448">
    <property type="component" value="Unassembled WGS sequence"/>
</dbReference>
<dbReference type="EMBL" id="WEGK01000018">
    <property type="protein sequence ID" value="MQY23212.1"/>
    <property type="molecule type" value="Genomic_DNA"/>
</dbReference>
<reference evidence="2 3" key="1">
    <citation type="submission" date="2019-10" db="EMBL/GenBank/DDBJ databases">
        <title>Nocardia macrotermitis sp. nov. and Nocardia aurantia sp. nov., isolated from the gut of fungus growing-termite Macrotermes natalensis.</title>
        <authorList>
            <person name="Benndorf R."/>
            <person name="Schwitalla J."/>
            <person name="Martin K."/>
            <person name="De Beer W."/>
            <person name="Kaster A.-K."/>
            <person name="Vollmers J."/>
            <person name="Poulsen M."/>
            <person name="Beemelmanns C."/>
        </authorList>
    </citation>
    <scope>NUCLEOTIDE SEQUENCE [LARGE SCALE GENOMIC DNA]</scope>
    <source>
        <strain evidence="2 3">RB20</strain>
    </source>
</reference>
<accession>A0A7K0DD13</accession>
<dbReference type="EC" id="2.7.11.1" evidence="2"/>
<keyword evidence="2" id="KW-0418">Kinase</keyword>
<gene>
    <name evidence="2" type="primary">rsbT_2</name>
    <name evidence="2" type="ORF">NRB20_63390</name>
</gene>
<organism evidence="2 3">
    <name type="scientific">Nocardia macrotermitis</name>
    <dbReference type="NCBI Taxonomy" id="2585198"/>
    <lineage>
        <taxon>Bacteria</taxon>
        <taxon>Bacillati</taxon>
        <taxon>Actinomycetota</taxon>
        <taxon>Actinomycetes</taxon>
        <taxon>Mycobacteriales</taxon>
        <taxon>Nocardiaceae</taxon>
        <taxon>Nocardia</taxon>
    </lineage>
</organism>
<dbReference type="AlphaFoldDB" id="A0A7K0DD13"/>
<dbReference type="SMART" id="SM00387">
    <property type="entry name" value="HATPase_c"/>
    <property type="match status" value="1"/>
</dbReference>
<keyword evidence="2" id="KW-0808">Transferase</keyword>
<dbReference type="SUPFAM" id="SSF55874">
    <property type="entry name" value="ATPase domain of HSP90 chaperone/DNA topoisomerase II/histidine kinase"/>
    <property type="match status" value="1"/>
</dbReference>
<protein>
    <submittedName>
        <fullName evidence="2">Serine/threonine-protein kinase RsbT</fullName>
        <ecNumber evidence="2">2.7.11.1</ecNumber>
    </submittedName>
</protein>
<dbReference type="GO" id="GO:0004674">
    <property type="term" value="F:protein serine/threonine kinase activity"/>
    <property type="evidence" value="ECO:0007669"/>
    <property type="project" value="UniProtKB-EC"/>
</dbReference>
<evidence type="ECO:0000313" key="2">
    <source>
        <dbReference type="EMBL" id="MQY23212.1"/>
    </source>
</evidence>
<dbReference type="InterPro" id="IPR036890">
    <property type="entry name" value="HATPase_C_sf"/>
</dbReference>